<dbReference type="SUPFAM" id="SSF48452">
    <property type="entry name" value="TPR-like"/>
    <property type="match status" value="1"/>
</dbReference>
<dbReference type="Pfam" id="PF14322">
    <property type="entry name" value="SusD-like_3"/>
    <property type="match status" value="1"/>
</dbReference>
<dbReference type="GO" id="GO:0009279">
    <property type="term" value="C:cell outer membrane"/>
    <property type="evidence" value="ECO:0007669"/>
    <property type="project" value="UniProtKB-SubCell"/>
</dbReference>
<dbReference type="InterPro" id="IPR011990">
    <property type="entry name" value="TPR-like_helical_dom_sf"/>
</dbReference>
<feature type="domain" description="SusD-like N-terminal" evidence="7">
    <location>
        <begin position="53"/>
        <end position="227"/>
    </location>
</feature>
<evidence type="ECO:0000256" key="1">
    <source>
        <dbReference type="ARBA" id="ARBA00004442"/>
    </source>
</evidence>
<comment type="similarity">
    <text evidence="2">Belongs to the SusD family.</text>
</comment>
<protein>
    <submittedName>
        <fullName evidence="8">Starch-binding associating with outer membrane family protein</fullName>
    </submittedName>
</protein>
<feature type="domain" description="RagB/SusD" evidence="6">
    <location>
        <begin position="355"/>
        <end position="477"/>
    </location>
</feature>
<evidence type="ECO:0000313" key="8">
    <source>
        <dbReference type="EMBL" id="EXY89181.1"/>
    </source>
</evidence>
<evidence type="ECO:0000256" key="2">
    <source>
        <dbReference type="ARBA" id="ARBA00006275"/>
    </source>
</evidence>
<organism evidence="8 9">
    <name type="scientific">Bacteroides fragilis str. 3998T(B)3</name>
    <dbReference type="NCBI Taxonomy" id="1339316"/>
    <lineage>
        <taxon>Bacteria</taxon>
        <taxon>Pseudomonadati</taxon>
        <taxon>Bacteroidota</taxon>
        <taxon>Bacteroidia</taxon>
        <taxon>Bacteroidales</taxon>
        <taxon>Bacteroidaceae</taxon>
        <taxon>Bacteroides</taxon>
    </lineage>
</organism>
<dbReference type="Proteomes" id="UP000020773">
    <property type="component" value="Unassembled WGS sequence"/>
</dbReference>
<name>A0A015V1R4_BACFG</name>
<evidence type="ECO:0000256" key="4">
    <source>
        <dbReference type="ARBA" id="ARBA00023136"/>
    </source>
</evidence>
<dbReference type="RefSeq" id="WP_005797890.1">
    <property type="nucleotide sequence ID" value="NZ_JGDB01000257.1"/>
</dbReference>
<sequence length="482" mass="55714">MNLNPIINNFQRPIRKVQICCILIFSCAACSLNIPYENQYSDPDAITTVTAARELLASAYDAIPKPEFSLSVLSDDFQPTFLINLNADLNNLYKWHPKPMEDLSNSLWEKYYSAIAIANTVLERIHYVSPISDSDKQELQCIVSEAKTLKAYCYFNLLRLFAPTYPEGPEKDGIILKERFELAFLKRSSISECVNAIRQLLTEAVTVDNRPSQVYWFSRQSAYYLLAALELYAENYDKAEEYALKILSSTNAYDVLAPVHYKKLWEQEPCEECIFSLHTTNSYYTDMNYERKKGDYFTINSTLTQLYAANDIRYEATVYPQEMPGESIGETLPVLYLGKYNKQNWNYKPIQYINKLRVSGICFILAEAYCQDQKGHDALALEVINNYLAQREAPLLDTSLSGAPLLKAILQEKWKEFAGEGERYFDLKRYRKSLLSDWNLSATMKNKPIKPDDYRWLFPIPKGEYLYNENISQNAGWTKIEK</sequence>
<reference evidence="8 9" key="1">
    <citation type="submission" date="2014-02" db="EMBL/GenBank/DDBJ databases">
        <authorList>
            <person name="Sears C."/>
            <person name="Carroll K."/>
            <person name="Sack B.R."/>
            <person name="Qadri F."/>
            <person name="Myers L.L."/>
            <person name="Chung G.-T."/>
            <person name="Escheverria P."/>
            <person name="Fraser C.M."/>
            <person name="Sadzewicz L."/>
            <person name="Shefchek K.A."/>
            <person name="Tallon L."/>
            <person name="Das S.P."/>
            <person name="Daugherty S."/>
            <person name="Mongodin E.F."/>
        </authorList>
    </citation>
    <scope>NUCLEOTIDE SEQUENCE [LARGE SCALE GENOMIC DNA]</scope>
    <source>
        <strain evidence="9">3998T(B)3</strain>
    </source>
</reference>
<dbReference type="Pfam" id="PF07980">
    <property type="entry name" value="SusD_RagB"/>
    <property type="match status" value="1"/>
</dbReference>
<keyword evidence="3" id="KW-0732">Signal</keyword>
<dbReference type="AlphaFoldDB" id="A0A015V1R4"/>
<keyword evidence="4" id="KW-0472">Membrane</keyword>
<evidence type="ECO:0000256" key="5">
    <source>
        <dbReference type="ARBA" id="ARBA00023237"/>
    </source>
</evidence>
<dbReference type="PATRIC" id="fig|1339316.3.peg.3930"/>
<dbReference type="InterPro" id="IPR033985">
    <property type="entry name" value="SusD-like_N"/>
</dbReference>
<evidence type="ECO:0000259" key="6">
    <source>
        <dbReference type="Pfam" id="PF07980"/>
    </source>
</evidence>
<evidence type="ECO:0000256" key="3">
    <source>
        <dbReference type="ARBA" id="ARBA00022729"/>
    </source>
</evidence>
<dbReference type="InterPro" id="IPR012944">
    <property type="entry name" value="SusD_RagB_dom"/>
</dbReference>
<accession>A0A015V1R4</accession>
<dbReference type="EMBL" id="JGDB01000257">
    <property type="protein sequence ID" value="EXY89181.1"/>
    <property type="molecule type" value="Genomic_DNA"/>
</dbReference>
<keyword evidence="5" id="KW-0998">Cell outer membrane</keyword>
<evidence type="ECO:0000313" key="9">
    <source>
        <dbReference type="Proteomes" id="UP000020773"/>
    </source>
</evidence>
<comment type="subcellular location">
    <subcellularLocation>
        <location evidence="1">Cell outer membrane</location>
    </subcellularLocation>
</comment>
<dbReference type="Gene3D" id="1.25.40.390">
    <property type="match status" value="1"/>
</dbReference>
<gene>
    <name evidence="8" type="ORF">M125_4150</name>
</gene>
<comment type="caution">
    <text evidence="8">The sequence shown here is derived from an EMBL/GenBank/DDBJ whole genome shotgun (WGS) entry which is preliminary data.</text>
</comment>
<proteinExistence type="inferred from homology"/>
<evidence type="ECO:0000259" key="7">
    <source>
        <dbReference type="Pfam" id="PF14322"/>
    </source>
</evidence>